<sequence length="645" mass="72706">MWRIYSVHYMKHNKAASIFIMASALLASMLLSFLSVFFYNLWLDQKYQLFLQTGSADEAVTPLILAYLFILIIASTSLILMLHNAFEVTMNARMHQLGILQSVGATPAQIKSVLVSEAVVLSLIPLAVGILAGVGLSYGVWSFFYVIGDSFREYDLWFRYRPALSAGAIVFSYLTVRLSAWIPARKLSLISPLEAIQYGTEAPVERMRQFRIFSVLFGCCGELARKSIYARRKAFRTTTLSLGLSFLAFISFLNLETISGIFTEDTYFNQYRDKWDFLLSIDESEVPDSGLTDEITKIEGVKSCLTYRRLKAQATLPEELFSSQLKETGIGNLNDQIKKSDDGNYLVDIPVYVLDHESFAEYYGNTADPALAQQQAVAVNLIWDSVNSDWRNKTYIPFLKEDHPVTLKLKDSSGKNGGIPVTIALFTETLPDWKEQLQQYALTLVISEHDYEKLKNQFPAGSVYFNIKTVSEQKNDEVLSDIRTLLTGKKHYTLDSRLEEERTERIKRDGLRLFMGFLAVLFSSIGLSNVFSVALGQIYQRKKEFARYMSVGLSYRGVKKILLTESLIITFNPLLFSLLANIPLVLMAVNASGISLTDYLKKAPVVPVLMFTAFVMFFVGLAYTVGAMKICKGNLMDLLKDDTLV</sequence>
<feature type="domain" description="ABC3 transporter permease C-terminal" evidence="8">
    <location>
        <begin position="69"/>
        <end position="190"/>
    </location>
</feature>
<evidence type="ECO:0000256" key="1">
    <source>
        <dbReference type="ARBA" id="ARBA00004651"/>
    </source>
</evidence>
<evidence type="ECO:0000256" key="3">
    <source>
        <dbReference type="ARBA" id="ARBA00022692"/>
    </source>
</evidence>
<evidence type="ECO:0000256" key="6">
    <source>
        <dbReference type="ARBA" id="ARBA00038076"/>
    </source>
</evidence>
<keyword evidence="3 7" id="KW-0812">Transmembrane</keyword>
<evidence type="ECO:0000256" key="4">
    <source>
        <dbReference type="ARBA" id="ARBA00022989"/>
    </source>
</evidence>
<comment type="similarity">
    <text evidence="6">Belongs to the ABC-4 integral membrane protein family.</text>
</comment>
<feature type="transmembrane region" description="Helical" evidence="7">
    <location>
        <begin position="606"/>
        <end position="626"/>
    </location>
</feature>
<reference evidence="9 10" key="1">
    <citation type="submission" date="2020-08" db="EMBL/GenBank/DDBJ databases">
        <title>Genome public.</title>
        <authorList>
            <person name="Liu C."/>
            <person name="Sun Q."/>
        </authorList>
    </citation>
    <scope>NUCLEOTIDE SEQUENCE [LARGE SCALE GENOMIC DNA]</scope>
    <source>
        <strain evidence="9 10">NSJ-66</strain>
    </source>
</reference>
<feature type="transmembrane region" description="Helical" evidence="7">
    <location>
        <begin position="561"/>
        <end position="586"/>
    </location>
</feature>
<dbReference type="PANTHER" id="PTHR30572">
    <property type="entry name" value="MEMBRANE COMPONENT OF TRANSPORTER-RELATED"/>
    <property type="match status" value="1"/>
</dbReference>
<evidence type="ECO:0000256" key="5">
    <source>
        <dbReference type="ARBA" id="ARBA00023136"/>
    </source>
</evidence>
<feature type="transmembrane region" description="Helical" evidence="7">
    <location>
        <begin position="164"/>
        <end position="182"/>
    </location>
</feature>
<dbReference type="Pfam" id="PF02687">
    <property type="entry name" value="FtsX"/>
    <property type="match status" value="2"/>
</dbReference>
<feature type="transmembrane region" description="Helical" evidence="7">
    <location>
        <begin position="234"/>
        <end position="253"/>
    </location>
</feature>
<evidence type="ECO:0000256" key="2">
    <source>
        <dbReference type="ARBA" id="ARBA00022475"/>
    </source>
</evidence>
<accession>A0ABR7H805</accession>
<evidence type="ECO:0000313" key="9">
    <source>
        <dbReference type="EMBL" id="MBC5709327.1"/>
    </source>
</evidence>
<organism evidence="9 10">
    <name type="scientific">Hungatella hominis</name>
    <dbReference type="NCBI Taxonomy" id="2763050"/>
    <lineage>
        <taxon>Bacteria</taxon>
        <taxon>Bacillati</taxon>
        <taxon>Bacillota</taxon>
        <taxon>Clostridia</taxon>
        <taxon>Lachnospirales</taxon>
        <taxon>Lachnospiraceae</taxon>
        <taxon>Hungatella</taxon>
    </lineage>
</organism>
<comment type="caution">
    <text evidence="9">The sequence shown here is derived from an EMBL/GenBank/DDBJ whole genome shotgun (WGS) entry which is preliminary data.</text>
</comment>
<dbReference type="RefSeq" id="WP_187022375.1">
    <property type="nucleotide sequence ID" value="NZ_JACOPB010000006.1"/>
</dbReference>
<feature type="transmembrane region" description="Helical" evidence="7">
    <location>
        <begin position="118"/>
        <end position="144"/>
    </location>
</feature>
<keyword evidence="10" id="KW-1185">Reference proteome</keyword>
<gene>
    <name evidence="9" type="ORF">H8S75_15315</name>
</gene>
<name>A0ABR7H805_9FIRM</name>
<evidence type="ECO:0000313" key="10">
    <source>
        <dbReference type="Proteomes" id="UP000634672"/>
    </source>
</evidence>
<feature type="domain" description="ABC3 transporter permease C-terminal" evidence="8">
    <location>
        <begin position="517"/>
        <end position="630"/>
    </location>
</feature>
<keyword evidence="2" id="KW-1003">Cell membrane</keyword>
<dbReference type="InterPro" id="IPR050250">
    <property type="entry name" value="Macrolide_Exporter_MacB"/>
</dbReference>
<protein>
    <submittedName>
        <fullName evidence="9">ABC transporter permease</fullName>
    </submittedName>
</protein>
<feature type="transmembrane region" description="Helical" evidence="7">
    <location>
        <begin position="63"/>
        <end position="86"/>
    </location>
</feature>
<feature type="transmembrane region" description="Helical" evidence="7">
    <location>
        <begin position="20"/>
        <end position="43"/>
    </location>
</feature>
<dbReference type="PANTHER" id="PTHR30572:SF4">
    <property type="entry name" value="ABC TRANSPORTER PERMEASE YTRF"/>
    <property type="match status" value="1"/>
</dbReference>
<keyword evidence="5 7" id="KW-0472">Membrane</keyword>
<proteinExistence type="inferred from homology"/>
<dbReference type="Proteomes" id="UP000634672">
    <property type="component" value="Unassembled WGS sequence"/>
</dbReference>
<dbReference type="EMBL" id="JACOPB010000006">
    <property type="protein sequence ID" value="MBC5709327.1"/>
    <property type="molecule type" value="Genomic_DNA"/>
</dbReference>
<feature type="transmembrane region" description="Helical" evidence="7">
    <location>
        <begin position="513"/>
        <end position="540"/>
    </location>
</feature>
<evidence type="ECO:0000259" key="8">
    <source>
        <dbReference type="Pfam" id="PF02687"/>
    </source>
</evidence>
<evidence type="ECO:0000256" key="7">
    <source>
        <dbReference type="SAM" id="Phobius"/>
    </source>
</evidence>
<comment type="subcellular location">
    <subcellularLocation>
        <location evidence="1">Cell membrane</location>
        <topology evidence="1">Multi-pass membrane protein</topology>
    </subcellularLocation>
</comment>
<keyword evidence="4 7" id="KW-1133">Transmembrane helix</keyword>
<dbReference type="InterPro" id="IPR003838">
    <property type="entry name" value="ABC3_permease_C"/>
</dbReference>